<dbReference type="InterPro" id="IPR057401">
    <property type="entry name" value="Adt-1/2-like_dom"/>
</dbReference>
<keyword evidence="5" id="KW-0378">Hydrolase</keyword>
<keyword evidence="9" id="KW-0325">Glycoprotein</keyword>
<dbReference type="PANTHER" id="PTHR13723">
    <property type="entry name" value="ADAMTS A DISINTEGRIN AND METALLOPROTEASE WITH THROMBOSPONDIN MOTIFS PROTEASE"/>
    <property type="match status" value="1"/>
</dbReference>
<feature type="binding site" evidence="10">
    <location>
        <position position="400"/>
    </location>
    <ligand>
        <name>Zn(2+)</name>
        <dbReference type="ChEBI" id="CHEBI:29105"/>
        <note>catalytic</note>
    </ligand>
</feature>
<keyword evidence="8" id="KW-1015">Disulfide bond</keyword>
<dbReference type="GO" id="GO:0046872">
    <property type="term" value="F:metal ion binding"/>
    <property type="evidence" value="ECO:0007669"/>
    <property type="project" value="UniProtKB-KW"/>
</dbReference>
<feature type="binding site" evidence="10">
    <location>
        <position position="410"/>
    </location>
    <ligand>
        <name>Zn(2+)</name>
        <dbReference type="ChEBI" id="CHEBI:29105"/>
        <note>catalytic</note>
    </ligand>
</feature>
<dbReference type="Pfam" id="PF19030">
    <property type="entry name" value="TSP1_ADAMTS"/>
    <property type="match status" value="2"/>
</dbReference>
<evidence type="ECO:0000256" key="4">
    <source>
        <dbReference type="ARBA" id="ARBA00022723"/>
    </source>
</evidence>
<evidence type="ECO:0000259" key="11">
    <source>
        <dbReference type="PROSITE" id="PS50215"/>
    </source>
</evidence>
<evidence type="ECO:0000256" key="7">
    <source>
        <dbReference type="ARBA" id="ARBA00023049"/>
    </source>
</evidence>
<keyword evidence="13" id="KW-1185">Reference proteome</keyword>
<sequence>MFFFKQMERKLKTLPKSLDLPSIHNLFTESEKLIFLGSNNTDLSHIEIVESPILSFQNANQTSNNKDRRKLLLHFNKLGEKFFLDLRKNPNLGTPTLEGDGTIDSRQNEDSCFYHGKSLSHSNSLAAVSLCDGVRGYIQTPDASYEIQPLPKQVLKRLKGNKYSKPHLVVRREASPDTFCPHALRKNKRITLENVAAKAKKEQETKNSQDIAEDYSFFELDNDKMDNRSSNHRARRATASKTPSVIETAVFIDQALYDQMRRTFPSDTDRQMTTFVMTMMNAVQRLFQHSTLGKSPEIRLVLMETLKTQPPELHPSDNIDTYLTNFCIWQHNRRHYGRGKSPRWDHALLLSGINMYVVDESGRRKRHVVGLAPVSGMCNPLNSCTISEGTSFQTVLVAAHEMGHSLGMEHDGHQDGNHCDSDTYVMSPTLGAGKTTWSSCSKQYLEKFLRSSQASCLQAPSPYTTDLLEPPPEKLPGQVYDADYQCTLRYGEGSRRSNLQTADEICRMLRCDTGYGSKGVSFAAHPALEGTSCGRDKWCQGGTCSPMHPRSPGGTTRGTAVDGGWSAWTSYSPCSSDCVARGSAPAVGIMVSTRRCDNPRPQNGGRFCVGKDRRVLTCEAGRICAVSSRKVMLDEFIGDTCRQASARDNTLETTGTQFPSQENSHSCYVWCHKRGGGYMTQGWTIPDGTPCWRGYTNQNMYCVKGECQPFDCNGYSTDSANDVRCSSTLSGASALSPGPQSSNSDSNSWGPWHKVSQCRPSCMLKGKGFQLVSRECNSVSGCPGQRDTFQLCEAPTSSCGSTKTVDQYASEVCQRYRVKYPTVLSGKGRQLPPQPGNAHSACIVACQDRVWPDTHYQMDVYEDGKFPFGTDCSPDPRTKAYCLNGRCLQFNEEGLPLNTETTQMYDIRRYLSRIRKRDTSGSNHVVGNVGKGHLAAYKKWYTSYNNNNNKVYGGSKKQWKGNVARLVYGWVVEMSECSSPCGGGFKNITVLCQTGNTIVDDSFCANLNKPGETGIWSCNNQPCSGKWQEGSWEGCTSTCGQGVQVRDVVCVQQVSQNIFSMVHDRFCSGPAPSTVRSCSGPPCEGNSYKANKNVKNDNITNASQRFTQNIFSMVHDRFYSGPAPSMVKSCPGLPCEGNSPVYGEELLWTAVRGKQVGGSDTVIVEWF</sequence>
<protein>
    <recommendedName>
        <fullName evidence="11">Peptidase M12B domain-containing protein</fullName>
    </recommendedName>
</protein>
<dbReference type="EMBL" id="JAFNEN010000326">
    <property type="protein sequence ID" value="KAG8185706.1"/>
    <property type="molecule type" value="Genomic_DNA"/>
</dbReference>
<dbReference type="Gene3D" id="3.40.1620.60">
    <property type="match status" value="1"/>
</dbReference>
<dbReference type="Proteomes" id="UP000827092">
    <property type="component" value="Unassembled WGS sequence"/>
</dbReference>
<dbReference type="PROSITE" id="PS50092">
    <property type="entry name" value="TSP1"/>
    <property type="match status" value="2"/>
</dbReference>
<keyword evidence="7" id="KW-0482">Metalloprotease</keyword>
<dbReference type="Pfam" id="PF17771">
    <property type="entry name" value="ADAMTS_CR_2"/>
    <property type="match status" value="1"/>
</dbReference>
<dbReference type="Pfam" id="PF00090">
    <property type="entry name" value="TSP_1"/>
    <property type="match status" value="1"/>
</dbReference>
<dbReference type="SUPFAM" id="SSF82895">
    <property type="entry name" value="TSP-1 type 1 repeat"/>
    <property type="match status" value="3"/>
</dbReference>
<keyword evidence="4 10" id="KW-0479">Metal-binding</keyword>
<dbReference type="GO" id="GO:0004222">
    <property type="term" value="F:metalloendopeptidase activity"/>
    <property type="evidence" value="ECO:0007669"/>
    <property type="project" value="InterPro"/>
</dbReference>
<feature type="active site" evidence="10">
    <location>
        <position position="401"/>
    </location>
</feature>
<dbReference type="Gene3D" id="2.20.100.10">
    <property type="entry name" value="Thrombospondin type-1 (TSP1) repeat"/>
    <property type="match status" value="3"/>
</dbReference>
<evidence type="ECO:0000313" key="12">
    <source>
        <dbReference type="EMBL" id="KAG8185706.1"/>
    </source>
</evidence>
<accession>A0AAV6UN84</accession>
<dbReference type="GO" id="GO:0006508">
    <property type="term" value="P:proteolysis"/>
    <property type="evidence" value="ECO:0007669"/>
    <property type="project" value="UniProtKB-KW"/>
</dbReference>
<comment type="caution">
    <text evidence="10">Lacks conserved residue(s) required for the propagation of feature annotation.</text>
</comment>
<reference evidence="12 13" key="1">
    <citation type="journal article" date="2022" name="Nat. Ecol. Evol.">
        <title>A masculinizing supergene underlies an exaggerated male reproductive morph in a spider.</title>
        <authorList>
            <person name="Hendrickx F."/>
            <person name="De Corte Z."/>
            <person name="Sonet G."/>
            <person name="Van Belleghem S.M."/>
            <person name="Kostlbacher S."/>
            <person name="Vangestel C."/>
        </authorList>
    </citation>
    <scope>NUCLEOTIDE SEQUENCE [LARGE SCALE GENOMIC DNA]</scope>
    <source>
        <strain evidence="12">W744_W776</strain>
    </source>
</reference>
<evidence type="ECO:0000256" key="9">
    <source>
        <dbReference type="ARBA" id="ARBA00023180"/>
    </source>
</evidence>
<dbReference type="InterPro" id="IPR041645">
    <property type="entry name" value="ADAMTS_CR_2"/>
</dbReference>
<dbReference type="PANTHER" id="PTHR13723:SF275">
    <property type="entry name" value="STALL, ISOFORM C"/>
    <property type="match status" value="1"/>
</dbReference>
<dbReference type="InterPro" id="IPR036383">
    <property type="entry name" value="TSP1_rpt_sf"/>
</dbReference>
<evidence type="ECO:0000256" key="3">
    <source>
        <dbReference type="ARBA" id="ARBA00022670"/>
    </source>
</evidence>
<dbReference type="InterPro" id="IPR050439">
    <property type="entry name" value="ADAMTS_ADAMTS-like"/>
</dbReference>
<dbReference type="PROSITE" id="PS50215">
    <property type="entry name" value="ADAM_MEPRO"/>
    <property type="match status" value="1"/>
</dbReference>
<dbReference type="InterPro" id="IPR000884">
    <property type="entry name" value="TSP1_rpt"/>
</dbReference>
<evidence type="ECO:0000256" key="8">
    <source>
        <dbReference type="ARBA" id="ARBA00023157"/>
    </source>
</evidence>
<feature type="binding site" evidence="10">
    <location>
        <position position="404"/>
    </location>
    <ligand>
        <name>Zn(2+)</name>
        <dbReference type="ChEBI" id="CHEBI:29105"/>
        <note>catalytic</note>
    </ligand>
</feature>
<dbReference type="Pfam" id="PF25379">
    <property type="entry name" value="Adt-1"/>
    <property type="match status" value="1"/>
</dbReference>
<evidence type="ECO:0000256" key="2">
    <source>
        <dbReference type="ARBA" id="ARBA00022525"/>
    </source>
</evidence>
<organism evidence="12 13">
    <name type="scientific">Oedothorax gibbosus</name>
    <dbReference type="NCBI Taxonomy" id="931172"/>
    <lineage>
        <taxon>Eukaryota</taxon>
        <taxon>Metazoa</taxon>
        <taxon>Ecdysozoa</taxon>
        <taxon>Arthropoda</taxon>
        <taxon>Chelicerata</taxon>
        <taxon>Arachnida</taxon>
        <taxon>Araneae</taxon>
        <taxon>Araneomorphae</taxon>
        <taxon>Entelegynae</taxon>
        <taxon>Araneoidea</taxon>
        <taxon>Linyphiidae</taxon>
        <taxon>Erigoninae</taxon>
        <taxon>Oedothorax</taxon>
    </lineage>
</organism>
<evidence type="ECO:0000256" key="5">
    <source>
        <dbReference type="ARBA" id="ARBA00022801"/>
    </source>
</evidence>
<gene>
    <name evidence="12" type="ORF">JTE90_003244</name>
</gene>
<comment type="subcellular location">
    <subcellularLocation>
        <location evidence="1">Secreted</location>
    </subcellularLocation>
</comment>
<evidence type="ECO:0000256" key="1">
    <source>
        <dbReference type="ARBA" id="ARBA00004613"/>
    </source>
</evidence>
<keyword evidence="3" id="KW-0645">Protease</keyword>
<dbReference type="GO" id="GO:0005576">
    <property type="term" value="C:extracellular region"/>
    <property type="evidence" value="ECO:0007669"/>
    <property type="project" value="UniProtKB-SubCell"/>
</dbReference>
<dbReference type="SUPFAM" id="SSF55486">
    <property type="entry name" value="Metalloproteases ('zincins'), catalytic domain"/>
    <property type="match status" value="1"/>
</dbReference>
<dbReference type="Pfam" id="PF01421">
    <property type="entry name" value="Reprolysin"/>
    <property type="match status" value="1"/>
</dbReference>
<keyword evidence="2" id="KW-0964">Secreted</keyword>
<evidence type="ECO:0000256" key="10">
    <source>
        <dbReference type="PROSITE-ProRule" id="PRU00276"/>
    </source>
</evidence>
<evidence type="ECO:0000313" key="13">
    <source>
        <dbReference type="Proteomes" id="UP000827092"/>
    </source>
</evidence>
<evidence type="ECO:0000256" key="6">
    <source>
        <dbReference type="ARBA" id="ARBA00022833"/>
    </source>
</evidence>
<dbReference type="InterPro" id="IPR001590">
    <property type="entry name" value="Peptidase_M12B"/>
</dbReference>
<dbReference type="SMART" id="SM00209">
    <property type="entry name" value="TSP1"/>
    <property type="match status" value="2"/>
</dbReference>
<feature type="domain" description="Peptidase M12B" evidence="11">
    <location>
        <begin position="244"/>
        <end position="461"/>
    </location>
</feature>
<dbReference type="InterPro" id="IPR024079">
    <property type="entry name" value="MetalloPept_cat_dom_sf"/>
</dbReference>
<dbReference type="Gene3D" id="3.40.390.10">
    <property type="entry name" value="Collagenase (Catalytic Domain)"/>
    <property type="match status" value="1"/>
</dbReference>
<name>A0AAV6UN84_9ARAC</name>
<dbReference type="AlphaFoldDB" id="A0AAV6UN84"/>
<comment type="caution">
    <text evidence="12">The sequence shown here is derived from an EMBL/GenBank/DDBJ whole genome shotgun (WGS) entry which is preliminary data.</text>
</comment>
<proteinExistence type="predicted"/>
<keyword evidence="6 10" id="KW-0862">Zinc</keyword>